<name>Q5WC81_SHOC1</name>
<evidence type="ECO:0000256" key="5">
    <source>
        <dbReference type="ARBA" id="ARBA00023288"/>
    </source>
</evidence>
<evidence type="ECO:0000256" key="1">
    <source>
        <dbReference type="ARBA" id="ARBA00022475"/>
    </source>
</evidence>
<keyword evidence="5" id="KW-0449">Lipoprotein</keyword>
<organism evidence="6 7">
    <name type="scientific">Shouchella clausii (strain KSM-K16)</name>
    <name type="common">Alkalihalobacillus clausii</name>
    <dbReference type="NCBI Taxonomy" id="66692"/>
    <lineage>
        <taxon>Bacteria</taxon>
        <taxon>Bacillati</taxon>
        <taxon>Bacillota</taxon>
        <taxon>Bacilli</taxon>
        <taxon>Bacillales</taxon>
        <taxon>Bacillaceae</taxon>
        <taxon>Shouchella</taxon>
    </lineage>
</organism>
<accession>Q5WC81</accession>
<reference evidence="7" key="4">
    <citation type="submission" date="2003-10" db="EMBL/GenBank/DDBJ databases">
        <title>The complete genome sequence of the alkaliphilic Bacillus clausii KSM-K16.</title>
        <authorList>
            <person name="Takaki Y."/>
            <person name="Kageyama Y."/>
            <person name="Shimamura S."/>
            <person name="Suzuki H."/>
            <person name="Nishi S."/>
            <person name="Hatada Y."/>
            <person name="Kawai S."/>
            <person name="Ito S."/>
            <person name="Horikoshi K."/>
        </authorList>
    </citation>
    <scope>NUCLEOTIDE SEQUENCE [LARGE SCALE GENOMIC DNA]</scope>
    <source>
        <strain evidence="7">KSM-K16</strain>
    </source>
</reference>
<evidence type="ECO:0000256" key="2">
    <source>
        <dbReference type="ARBA" id="ARBA00022729"/>
    </source>
</evidence>
<evidence type="ECO:0000313" key="7">
    <source>
        <dbReference type="Proteomes" id="UP000001168"/>
    </source>
</evidence>
<protein>
    <submittedName>
        <fullName evidence="6">Sugar ABC transporter substrate-binding protein</fullName>
    </submittedName>
</protein>
<reference evidence="6 7" key="3">
    <citation type="journal article" date="1997" name="Protein Eng.">
        <title>High-resolution crystal structure of M-protease: phylogeny aided analysis of the high-alkaline adaptation mechanism.</title>
        <authorList>
            <person name="Shirai T."/>
            <person name="Suzuki A."/>
            <person name="Yamane T."/>
            <person name="Ashida T."/>
            <person name="Kobayashi T."/>
            <person name="Ito S."/>
        </authorList>
    </citation>
    <scope>NUCLEOTIDE SEQUENCE [LARGE SCALE GENOMIC DNA]</scope>
    <source>
        <strain evidence="6 7">KSM-K16</strain>
    </source>
</reference>
<evidence type="ECO:0000313" key="6">
    <source>
        <dbReference type="EMBL" id="BAD66029.1"/>
    </source>
</evidence>
<keyword evidence="7" id="KW-1185">Reference proteome</keyword>
<sequence>MNTKTFTPTQDANVNVYYNLRRKILTRPRKGSIYCFLLGKESFSMKQILTIFLAFTSLLFMASCNGESSSDGVVELELFSNKTENINTYQKLIDQFEAEHEGIRINLYAPPDAETLLRTRLVKNDMPDMLAIGGNALYGELAQANLLVDYEETSLLDGIQPAYLEMVQELQGPKQTGIYGVPFAANANTVIYNKTKLEELGLDVPTTWEEFVAALEIAKQAGEIPIYYTLQDAWTALPLWNAVAGVLQPDEFAAQKTAGSLTFQATHTEVTSKIQTLLDYGHDRMYGIGYDDGNRAFAQENGLFYFQGNWAVPELLTTNPNLDLGVFPLPVTDDTEQNKLVSGVDVLFATLKDTNHPEEAKAFISFMLEEAPAEQYMAEQSAFSVLEGVLTDDPYMEGIREHFAQGNIASFPDHFYLPGMGVENMIQEFMYRGNEQDFLKRMDREWDQTQLRY</sequence>
<evidence type="ECO:0000256" key="4">
    <source>
        <dbReference type="ARBA" id="ARBA00023139"/>
    </source>
</evidence>
<dbReference type="SUPFAM" id="SSF53850">
    <property type="entry name" value="Periplasmic binding protein-like II"/>
    <property type="match status" value="1"/>
</dbReference>
<dbReference type="HOGENOM" id="CLU_031285_12_3_9"/>
<keyword evidence="2" id="KW-0732">Signal</keyword>
<dbReference type="AlphaFoldDB" id="Q5WC81"/>
<dbReference type="EMBL" id="AP006627">
    <property type="protein sequence ID" value="BAD66029.1"/>
    <property type="molecule type" value="Genomic_DNA"/>
</dbReference>
<reference evidence="6 7" key="1">
    <citation type="journal article" date="1994" name="J. Ferment. Bioeng.">
        <title>Molecular cloning and nucleotide sequence of the gene for an alkaline protease from the alkalophilic Bacillus sp. KSM-K16.</title>
        <authorList>
            <person name="Hakamada Y."/>
            <person name="Kobayashi T."/>
            <person name="Hitomi J."/>
            <person name="Kawai S."/>
            <person name="Ito S."/>
        </authorList>
    </citation>
    <scope>NUCLEOTIDE SEQUENCE [LARGE SCALE GENOMIC DNA]</scope>
    <source>
        <strain evidence="6 7">KSM-K16</strain>
    </source>
</reference>
<reference evidence="6 7" key="5">
    <citation type="journal article" date="2007" name="Extremophiles">
        <title>Intragenomic diversity of the V1 regions of 16S rRNA genes in high-alkaline protease-producing Bacillus clausii spp.</title>
        <authorList>
            <person name="Kageyama Y."/>
            <person name="Takaki Y."/>
            <person name="Shimamura S."/>
            <person name="Nishi S."/>
            <person name="Nogi Y."/>
            <person name="Uchimura K."/>
            <person name="Kobayashi T."/>
            <person name="Hitomi J."/>
            <person name="Ozaki K."/>
            <person name="Kawai S."/>
            <person name="Ito S."/>
            <person name="Horikoshi K."/>
        </authorList>
    </citation>
    <scope>NUCLEOTIDE SEQUENCE [LARGE SCALE GENOMIC DNA]</scope>
    <source>
        <strain evidence="6 7">KSM-K16</strain>
    </source>
</reference>
<dbReference type="InterPro" id="IPR050490">
    <property type="entry name" value="Bact_solute-bd_prot1"/>
</dbReference>
<dbReference type="InterPro" id="IPR006059">
    <property type="entry name" value="SBP"/>
</dbReference>
<dbReference type="eggNOG" id="COG1653">
    <property type="taxonomic scope" value="Bacteria"/>
</dbReference>
<dbReference type="Gene3D" id="3.40.190.10">
    <property type="entry name" value="Periplasmic binding protein-like II"/>
    <property type="match status" value="2"/>
</dbReference>
<dbReference type="Pfam" id="PF01547">
    <property type="entry name" value="SBP_bac_1"/>
    <property type="match status" value="1"/>
</dbReference>
<dbReference type="KEGG" id="bcl:ABC3496"/>
<proteinExistence type="predicted"/>
<keyword evidence="3" id="KW-0472">Membrane</keyword>
<dbReference type="PANTHER" id="PTHR43649:SF33">
    <property type="entry name" value="POLYGALACTURONAN_RHAMNOGALACTURONAN-BINDING PROTEIN YTCQ"/>
    <property type="match status" value="1"/>
</dbReference>
<dbReference type="STRING" id="66692.ABC3496"/>
<dbReference type="PANTHER" id="PTHR43649">
    <property type="entry name" value="ARABINOSE-BINDING PROTEIN-RELATED"/>
    <property type="match status" value="1"/>
</dbReference>
<keyword evidence="4" id="KW-0564">Palmitate</keyword>
<dbReference type="Proteomes" id="UP000001168">
    <property type="component" value="Chromosome"/>
</dbReference>
<reference evidence="6 7" key="2">
    <citation type="journal article" date="1995" name="Appl. Microbiol. Biotechnol.">
        <title>Purification and properties of an alkaline protease from alkalophilic Bacillus sp. KSM-K16.</title>
        <authorList>
            <person name="Kobayashi T."/>
            <person name="Hakamada Y."/>
            <person name="Adachi S."/>
            <person name="Hitomi J."/>
            <person name="Yoshimatsu T."/>
            <person name="Koike K."/>
            <person name="Kawai S."/>
            <person name="Ito S."/>
        </authorList>
    </citation>
    <scope>NUCLEOTIDE SEQUENCE [LARGE SCALE GENOMIC DNA]</scope>
    <source>
        <strain evidence="6 7">KSM-K16</strain>
    </source>
</reference>
<gene>
    <name evidence="6" type="primary">msmE</name>
    <name evidence="6" type="ordered locus">ABC3496</name>
</gene>
<evidence type="ECO:0000256" key="3">
    <source>
        <dbReference type="ARBA" id="ARBA00023136"/>
    </source>
</evidence>
<keyword evidence="1" id="KW-1003">Cell membrane</keyword>